<keyword evidence="3" id="KW-1185">Reference proteome</keyword>
<sequence>MKISEAKQEIAQFLPQKNLIYIRGYIMVGIGVLIALGTIIAPNVGIMSFKNAWLPVASFVILFTGVVEAFDTYISRNTPRFYVNLQFAILDLVVGWVVLFSLNYPAYKLSILIAVFLMIKGLFRVIGAYAGHFATTKPTMIGGGISFLLGFLIWVQWPGEPTTAILSFCLSVEIALRGWALVRLAEWLGNLEE</sequence>
<protein>
    <recommendedName>
        <fullName evidence="4">HdeD family acid-resistance protein</fullName>
    </recommendedName>
</protein>
<evidence type="ECO:0008006" key="4">
    <source>
        <dbReference type="Google" id="ProtNLM"/>
    </source>
</evidence>
<proteinExistence type="predicted"/>
<evidence type="ECO:0000313" key="3">
    <source>
        <dbReference type="Proteomes" id="UP001225378"/>
    </source>
</evidence>
<dbReference type="AlphaFoldDB" id="A0AAU7NU17"/>
<dbReference type="RefSeq" id="WP_305906778.1">
    <property type="nucleotide sequence ID" value="NZ_CP157743.1"/>
</dbReference>
<feature type="transmembrane region" description="Helical" evidence="1">
    <location>
        <begin position="81"/>
        <end position="100"/>
    </location>
</feature>
<feature type="transmembrane region" description="Helical" evidence="1">
    <location>
        <begin position="139"/>
        <end position="157"/>
    </location>
</feature>
<accession>A0AAU7NU17</accession>
<evidence type="ECO:0000313" key="2">
    <source>
        <dbReference type="EMBL" id="XBS20447.1"/>
    </source>
</evidence>
<keyword evidence="1" id="KW-1133">Transmembrane helix</keyword>
<name>A0AAU7NU17_9GAMM</name>
<dbReference type="Proteomes" id="UP001225378">
    <property type="component" value="Chromosome"/>
</dbReference>
<dbReference type="KEGG" id="mech:Q9L42_019190"/>
<reference evidence="2 3" key="1">
    <citation type="journal article" date="2024" name="Microbiology">
        <title>Methylomarinum rosea sp. nov., a novel halophilic methanotrophic bacterium from the hypersaline Lake Elton.</title>
        <authorList>
            <person name="Suleimanov R.Z."/>
            <person name="Oshkin I.Y."/>
            <person name="Danilova O.V."/>
            <person name="Suzina N.E."/>
            <person name="Dedysh S.N."/>
        </authorList>
    </citation>
    <scope>NUCLEOTIDE SEQUENCE [LARGE SCALE GENOMIC DNA]</scope>
    <source>
        <strain evidence="2 3">Ch1-1</strain>
    </source>
</reference>
<evidence type="ECO:0000256" key="1">
    <source>
        <dbReference type="SAM" id="Phobius"/>
    </source>
</evidence>
<feature type="transmembrane region" description="Helical" evidence="1">
    <location>
        <begin position="20"/>
        <end position="40"/>
    </location>
</feature>
<keyword evidence="1" id="KW-0472">Membrane</keyword>
<organism evidence="2 3">
    <name type="scientific">Methylomarinum roseum</name>
    <dbReference type="NCBI Taxonomy" id="3067653"/>
    <lineage>
        <taxon>Bacteria</taxon>
        <taxon>Pseudomonadati</taxon>
        <taxon>Pseudomonadota</taxon>
        <taxon>Gammaproteobacteria</taxon>
        <taxon>Methylococcales</taxon>
        <taxon>Methylococcaceae</taxon>
        <taxon>Methylomarinum</taxon>
    </lineage>
</organism>
<dbReference type="EMBL" id="CP157743">
    <property type="protein sequence ID" value="XBS20447.1"/>
    <property type="molecule type" value="Genomic_DNA"/>
</dbReference>
<feature type="transmembrane region" description="Helical" evidence="1">
    <location>
        <begin position="52"/>
        <end position="74"/>
    </location>
</feature>
<feature type="transmembrane region" description="Helical" evidence="1">
    <location>
        <begin position="106"/>
        <end position="127"/>
    </location>
</feature>
<keyword evidence="1" id="KW-0812">Transmembrane</keyword>
<gene>
    <name evidence="2" type="ORF">Q9L42_019190</name>
</gene>